<keyword evidence="9 15" id="KW-1133">Transmembrane helix</keyword>
<dbReference type="InterPro" id="IPR036097">
    <property type="entry name" value="HisK_dim/P_sf"/>
</dbReference>
<evidence type="ECO:0000256" key="2">
    <source>
        <dbReference type="ARBA" id="ARBA00004651"/>
    </source>
</evidence>
<evidence type="ECO:0000256" key="14">
    <source>
        <dbReference type="SAM" id="Coils"/>
    </source>
</evidence>
<dbReference type="CDD" id="cd01007">
    <property type="entry name" value="PBP2_BvgS_HisK_like"/>
    <property type="match status" value="1"/>
</dbReference>
<comment type="subcellular location">
    <subcellularLocation>
        <location evidence="2">Cell membrane</location>
        <topology evidence="2">Multi-pass membrane protein</topology>
    </subcellularLocation>
</comment>
<dbReference type="SMART" id="SM00062">
    <property type="entry name" value="PBPb"/>
    <property type="match status" value="1"/>
</dbReference>
<dbReference type="Gene3D" id="3.40.190.10">
    <property type="entry name" value="Periplasmic binding protein-like II"/>
    <property type="match status" value="2"/>
</dbReference>
<reference evidence="21" key="1">
    <citation type="submission" date="2022-06" db="EMBL/GenBank/DDBJ databases">
        <title>Sneathiella actinostolidae sp. nov., isolated from a sea anemonein the Western Pacific Ocean.</title>
        <authorList>
            <person name="Wei M.J."/>
        </authorList>
    </citation>
    <scope>NUCLEOTIDE SEQUENCE</scope>
    <source>
        <strain evidence="21">PHK-P5</strain>
    </source>
</reference>
<dbReference type="PROSITE" id="PS50894">
    <property type="entry name" value="HPT"/>
    <property type="match status" value="1"/>
</dbReference>
<feature type="domain" description="PAC" evidence="19">
    <location>
        <begin position="404"/>
        <end position="455"/>
    </location>
</feature>
<dbReference type="Gene3D" id="3.30.565.10">
    <property type="entry name" value="Histidine kinase-like ATPase, C-terminal domain"/>
    <property type="match status" value="1"/>
</dbReference>
<evidence type="ECO:0000256" key="4">
    <source>
        <dbReference type="ARBA" id="ARBA00022475"/>
    </source>
</evidence>
<evidence type="ECO:0000259" key="17">
    <source>
        <dbReference type="PROSITE" id="PS50109"/>
    </source>
</evidence>
<feature type="domain" description="Response regulatory" evidence="18">
    <location>
        <begin position="753"/>
        <end position="870"/>
    </location>
</feature>
<evidence type="ECO:0000259" key="18">
    <source>
        <dbReference type="PROSITE" id="PS50110"/>
    </source>
</evidence>
<dbReference type="Pfam" id="PF00497">
    <property type="entry name" value="SBP_bac_3"/>
    <property type="match status" value="1"/>
</dbReference>
<keyword evidence="8" id="KW-0067">ATP-binding</keyword>
<evidence type="ECO:0000256" key="11">
    <source>
        <dbReference type="ARBA" id="ARBA00023136"/>
    </source>
</evidence>
<keyword evidence="5 13" id="KW-0597">Phosphoprotein</keyword>
<dbReference type="Pfam" id="PF08447">
    <property type="entry name" value="PAS_3"/>
    <property type="match status" value="1"/>
</dbReference>
<keyword evidence="7" id="KW-0547">Nucleotide-binding</keyword>
<dbReference type="InterPro" id="IPR003661">
    <property type="entry name" value="HisK_dim/P_dom"/>
</dbReference>
<dbReference type="InterPro" id="IPR001638">
    <property type="entry name" value="Solute-binding_3/MltF_N"/>
</dbReference>
<dbReference type="SMART" id="SM00073">
    <property type="entry name" value="HPT"/>
    <property type="match status" value="1"/>
</dbReference>
<dbReference type="RefSeq" id="WP_251932655.1">
    <property type="nucleotide sequence ID" value="NZ_CP098747.1"/>
</dbReference>
<evidence type="ECO:0000256" key="15">
    <source>
        <dbReference type="SAM" id="Phobius"/>
    </source>
</evidence>
<accession>A0ABY4VY81</accession>
<keyword evidence="6 15" id="KW-0812">Transmembrane</keyword>
<feature type="coiled-coil region" evidence="14">
    <location>
        <begin position="313"/>
        <end position="340"/>
    </location>
</feature>
<dbReference type="Pfam" id="PF00072">
    <property type="entry name" value="Response_reg"/>
    <property type="match status" value="1"/>
</dbReference>
<feature type="domain" description="Histidine kinase" evidence="17">
    <location>
        <begin position="508"/>
        <end position="729"/>
    </location>
</feature>
<dbReference type="PANTHER" id="PTHR45339">
    <property type="entry name" value="HYBRID SIGNAL TRANSDUCTION HISTIDINE KINASE J"/>
    <property type="match status" value="1"/>
</dbReference>
<dbReference type="PROSITE" id="PS50109">
    <property type="entry name" value="HIS_KIN"/>
    <property type="match status" value="1"/>
</dbReference>
<feature type="transmembrane region" description="Helical" evidence="15">
    <location>
        <begin position="279"/>
        <end position="299"/>
    </location>
</feature>
<evidence type="ECO:0000313" key="21">
    <source>
        <dbReference type="EMBL" id="USG59885.1"/>
    </source>
</evidence>
<dbReference type="SUPFAM" id="SSF52172">
    <property type="entry name" value="CheY-like"/>
    <property type="match status" value="1"/>
</dbReference>
<dbReference type="Proteomes" id="UP001056291">
    <property type="component" value="Chromosome"/>
</dbReference>
<dbReference type="PANTHER" id="PTHR45339:SF1">
    <property type="entry name" value="HYBRID SIGNAL TRANSDUCTION HISTIDINE KINASE J"/>
    <property type="match status" value="1"/>
</dbReference>
<keyword evidence="22" id="KW-1185">Reference proteome</keyword>
<dbReference type="PRINTS" id="PR00344">
    <property type="entry name" value="BCTRLSENSOR"/>
</dbReference>
<dbReference type="Pfam" id="PF00512">
    <property type="entry name" value="HisKA"/>
    <property type="match status" value="1"/>
</dbReference>
<evidence type="ECO:0000256" key="10">
    <source>
        <dbReference type="ARBA" id="ARBA00023012"/>
    </source>
</evidence>
<evidence type="ECO:0000256" key="1">
    <source>
        <dbReference type="ARBA" id="ARBA00000085"/>
    </source>
</evidence>
<dbReference type="InterPro" id="IPR004358">
    <property type="entry name" value="Sig_transdc_His_kin-like_C"/>
</dbReference>
<evidence type="ECO:0000259" key="20">
    <source>
        <dbReference type="PROSITE" id="PS50894"/>
    </source>
</evidence>
<dbReference type="InterPro" id="IPR036641">
    <property type="entry name" value="HPT_dom_sf"/>
</dbReference>
<evidence type="ECO:0000256" key="8">
    <source>
        <dbReference type="ARBA" id="ARBA00022840"/>
    </source>
</evidence>
<dbReference type="Gene3D" id="1.10.287.130">
    <property type="match status" value="1"/>
</dbReference>
<dbReference type="SUPFAM" id="SSF55874">
    <property type="entry name" value="ATPase domain of HSP90 chaperone/DNA topoisomerase II/histidine kinase"/>
    <property type="match status" value="1"/>
</dbReference>
<keyword evidence="16" id="KW-0732">Signal</keyword>
<evidence type="ECO:0000256" key="12">
    <source>
        <dbReference type="PROSITE-ProRule" id="PRU00110"/>
    </source>
</evidence>
<feature type="chain" id="PRO_5045267804" description="histidine kinase" evidence="16">
    <location>
        <begin position="28"/>
        <end position="1009"/>
    </location>
</feature>
<dbReference type="InterPro" id="IPR003594">
    <property type="entry name" value="HATPase_dom"/>
</dbReference>
<feature type="signal peptide" evidence="16">
    <location>
        <begin position="1"/>
        <end position="27"/>
    </location>
</feature>
<dbReference type="SMART" id="SM00448">
    <property type="entry name" value="REC"/>
    <property type="match status" value="1"/>
</dbReference>
<dbReference type="SUPFAM" id="SSF55785">
    <property type="entry name" value="PYP-like sensor domain (PAS domain)"/>
    <property type="match status" value="1"/>
</dbReference>
<evidence type="ECO:0000256" key="7">
    <source>
        <dbReference type="ARBA" id="ARBA00022741"/>
    </source>
</evidence>
<protein>
    <recommendedName>
        <fullName evidence="3">histidine kinase</fullName>
        <ecNumber evidence="3">2.7.13.3</ecNumber>
    </recommendedName>
</protein>
<organism evidence="21 22">
    <name type="scientific">Sneathiella marina</name>
    <dbReference type="NCBI Taxonomy" id="2950108"/>
    <lineage>
        <taxon>Bacteria</taxon>
        <taxon>Pseudomonadati</taxon>
        <taxon>Pseudomonadota</taxon>
        <taxon>Alphaproteobacteria</taxon>
        <taxon>Sneathiellales</taxon>
        <taxon>Sneathiellaceae</taxon>
        <taxon>Sneathiella</taxon>
    </lineage>
</organism>
<evidence type="ECO:0000313" key="22">
    <source>
        <dbReference type="Proteomes" id="UP001056291"/>
    </source>
</evidence>
<dbReference type="InterPro" id="IPR013655">
    <property type="entry name" value="PAS_fold_3"/>
</dbReference>
<dbReference type="SUPFAM" id="SSF47384">
    <property type="entry name" value="Homodimeric domain of signal transducing histidine kinase"/>
    <property type="match status" value="1"/>
</dbReference>
<feature type="modified residue" description="Phosphohistidine" evidence="12">
    <location>
        <position position="948"/>
    </location>
</feature>
<dbReference type="InterPro" id="IPR008207">
    <property type="entry name" value="Sig_transdc_His_kin_Hpt_dom"/>
</dbReference>
<dbReference type="Pfam" id="PF01627">
    <property type="entry name" value="Hpt"/>
    <property type="match status" value="1"/>
</dbReference>
<proteinExistence type="predicted"/>
<keyword evidence="4" id="KW-1003">Cell membrane</keyword>
<dbReference type="PROSITE" id="PS50110">
    <property type="entry name" value="RESPONSE_REGULATORY"/>
    <property type="match status" value="1"/>
</dbReference>
<evidence type="ECO:0000259" key="19">
    <source>
        <dbReference type="PROSITE" id="PS50113"/>
    </source>
</evidence>
<dbReference type="SMART" id="SM00388">
    <property type="entry name" value="HisKA"/>
    <property type="match status" value="1"/>
</dbReference>
<dbReference type="SUPFAM" id="SSF47226">
    <property type="entry name" value="Histidine-containing phosphotransfer domain, HPT domain"/>
    <property type="match status" value="1"/>
</dbReference>
<feature type="domain" description="HPt" evidence="20">
    <location>
        <begin position="909"/>
        <end position="1004"/>
    </location>
</feature>
<dbReference type="CDD" id="cd00082">
    <property type="entry name" value="HisKA"/>
    <property type="match status" value="1"/>
</dbReference>
<dbReference type="InterPro" id="IPR036890">
    <property type="entry name" value="HATPase_C_sf"/>
</dbReference>
<dbReference type="InterPro" id="IPR001789">
    <property type="entry name" value="Sig_transdc_resp-reg_receiver"/>
</dbReference>
<dbReference type="InterPro" id="IPR035965">
    <property type="entry name" value="PAS-like_dom_sf"/>
</dbReference>
<dbReference type="Gene3D" id="3.30.450.20">
    <property type="entry name" value="PAS domain"/>
    <property type="match status" value="1"/>
</dbReference>
<evidence type="ECO:0000256" key="6">
    <source>
        <dbReference type="ARBA" id="ARBA00022692"/>
    </source>
</evidence>
<dbReference type="Gene3D" id="3.40.50.2300">
    <property type="match status" value="1"/>
</dbReference>
<dbReference type="SMART" id="SM00387">
    <property type="entry name" value="HATPase_c"/>
    <property type="match status" value="1"/>
</dbReference>
<dbReference type="EC" id="2.7.13.3" evidence="3"/>
<evidence type="ECO:0000256" key="13">
    <source>
        <dbReference type="PROSITE-ProRule" id="PRU00169"/>
    </source>
</evidence>
<feature type="coiled-coil region" evidence="14">
    <location>
        <begin position="446"/>
        <end position="494"/>
    </location>
</feature>
<gene>
    <name evidence="21" type="ORF">NBZ79_11925</name>
</gene>
<dbReference type="PROSITE" id="PS50113">
    <property type="entry name" value="PAC"/>
    <property type="match status" value="1"/>
</dbReference>
<dbReference type="InterPro" id="IPR005467">
    <property type="entry name" value="His_kinase_dom"/>
</dbReference>
<dbReference type="InterPro" id="IPR011006">
    <property type="entry name" value="CheY-like_superfamily"/>
</dbReference>
<evidence type="ECO:0000256" key="16">
    <source>
        <dbReference type="SAM" id="SignalP"/>
    </source>
</evidence>
<dbReference type="Pfam" id="PF02518">
    <property type="entry name" value="HATPase_c"/>
    <property type="match status" value="1"/>
</dbReference>
<dbReference type="CDD" id="cd17546">
    <property type="entry name" value="REC_hyHK_CKI1_RcsC-like"/>
    <property type="match status" value="1"/>
</dbReference>
<keyword evidence="14" id="KW-0175">Coiled coil</keyword>
<name>A0ABY4VY81_9PROT</name>
<dbReference type="EMBL" id="CP098747">
    <property type="protein sequence ID" value="USG59885.1"/>
    <property type="molecule type" value="Genomic_DNA"/>
</dbReference>
<dbReference type="InterPro" id="IPR000700">
    <property type="entry name" value="PAS-assoc_C"/>
</dbReference>
<sequence>MRFYRFFCMCLVATGLLSLAGQNIVFAKDGTEVHFTTEEADWLSHHPTIRIGPDPTFSPIEYFDDDGNFHGIAADYLRLLEKKLGISFQIERLDNWNASIEKAKNQEIDVWTAAVETPQRAEYMLFTEPYLKVPAVIMVRDDSEKDNLTLESLDGMRVAVVEGYAVHDFIINSYPHLQVILVPDVETGLQKLSFGEIGAFVGNIATAARYAETAGIGNIRVAGNSGYYYKWALANRKDWPLLTAILQKGLDAITEAESQEIQQRWISLNTRETMWTPEFIFGLMSTALLIIVVGMLLWTRSLQKRVETRTNTLQQELSARREVEEKLQKQKNLLDEVGSLAIIGGWEVDLRTNELRWSTATYHIHEVDDDFDLTPASSFKFYAPEARETVMEAVEHAKKTGEGWDLEVPIITAQGRHKWARVRGQCEIQEGKVIRLFGAYQDITYRREVQKDLQRSKEELATQLQEVEYSHRQLEKQASELVALAEEQKSLRDKAELGEKSKSDFLATMSHEIRTPMTGILGMADLLLMEDLTADQRKQAQTIRSSGEILLTILNDILDQSKLDAGKFELSNSDIYLPELIESSLSLLNDRAKQKKLSLVYTPEENLPTGINIDAVRLRQILTNLVTNSIKFTETGAITLLATRLTSPGKSDRLRFEVTDNGIGISHEHQQRLFQRFEQADASTVQQYGGSGLGLSICKQLVELMEGEIGVESELGKGSTFWFTIPLRHAIKDVTPVDEPPAIGISASKENLKILLAEDNTVNQILITALLSQAGHSTFVVDNGKKAVEAALAGEYDLALFDVRMPVMDGPEATRTIRASGSSIANLPIIAITADAMKEHLPRYYEAGMNAVETKPIDLPRLLSTMDKVLEAAKSGKSISDEDRRVSLELVQPALGDEQKFLELCDQLGRETILDLLHQIPDSLVENIDRLKTAIDEKNKDDIRSAAHAIRGMSSSMCAVRLALAAADIEDRAEKTKEVKALLPKLEDIIQETLDWWARISELQLRDTA</sequence>
<feature type="modified residue" description="4-aspartylphosphate" evidence="13">
    <location>
        <position position="802"/>
    </location>
</feature>
<dbReference type="CDD" id="cd16922">
    <property type="entry name" value="HATPase_EvgS-ArcB-TorS-like"/>
    <property type="match status" value="1"/>
</dbReference>
<evidence type="ECO:0000256" key="3">
    <source>
        <dbReference type="ARBA" id="ARBA00012438"/>
    </source>
</evidence>
<keyword evidence="10" id="KW-0902">Two-component regulatory system</keyword>
<comment type="catalytic activity">
    <reaction evidence="1">
        <text>ATP + protein L-histidine = ADP + protein N-phospho-L-histidine.</text>
        <dbReference type="EC" id="2.7.13.3"/>
    </reaction>
</comment>
<dbReference type="SUPFAM" id="SSF53850">
    <property type="entry name" value="Periplasmic binding protein-like II"/>
    <property type="match status" value="1"/>
</dbReference>
<keyword evidence="11 15" id="KW-0472">Membrane</keyword>
<evidence type="ECO:0000256" key="5">
    <source>
        <dbReference type="ARBA" id="ARBA00022553"/>
    </source>
</evidence>
<evidence type="ECO:0000256" key="9">
    <source>
        <dbReference type="ARBA" id="ARBA00022989"/>
    </source>
</evidence>
<dbReference type="Gene3D" id="1.20.120.160">
    <property type="entry name" value="HPT domain"/>
    <property type="match status" value="1"/>
</dbReference>